<gene>
    <name evidence="2" type="ORF">GCM10010171_56690</name>
</gene>
<evidence type="ECO:0000313" key="2">
    <source>
        <dbReference type="EMBL" id="GGS54230.1"/>
    </source>
</evidence>
<reference evidence="2" key="1">
    <citation type="journal article" date="2014" name="Int. J. Syst. Evol. Microbiol.">
        <title>Complete genome sequence of Corynebacterium casei LMG S-19264T (=DSM 44701T), isolated from a smear-ripened cheese.</title>
        <authorList>
            <consortium name="US DOE Joint Genome Institute (JGI-PGF)"/>
            <person name="Walter F."/>
            <person name="Albersmeier A."/>
            <person name="Kalinowski J."/>
            <person name="Ruckert C."/>
        </authorList>
    </citation>
    <scope>NUCLEOTIDE SEQUENCE</scope>
    <source>
        <strain evidence="2">JCM 3276</strain>
    </source>
</reference>
<reference evidence="2" key="2">
    <citation type="submission" date="2020-09" db="EMBL/GenBank/DDBJ databases">
        <authorList>
            <person name="Sun Q."/>
            <person name="Ohkuma M."/>
        </authorList>
    </citation>
    <scope>NUCLEOTIDE SEQUENCE</scope>
    <source>
        <strain evidence="2">JCM 3276</strain>
    </source>
</reference>
<evidence type="ECO:0000256" key="1">
    <source>
        <dbReference type="SAM" id="SignalP"/>
    </source>
</evidence>
<organism evidence="2 3">
    <name type="scientific">Actinokineospora fastidiosa</name>
    <dbReference type="NCBI Taxonomy" id="1816"/>
    <lineage>
        <taxon>Bacteria</taxon>
        <taxon>Bacillati</taxon>
        <taxon>Actinomycetota</taxon>
        <taxon>Actinomycetes</taxon>
        <taxon>Pseudonocardiales</taxon>
        <taxon>Pseudonocardiaceae</taxon>
        <taxon>Actinokineospora</taxon>
    </lineage>
</organism>
<dbReference type="RefSeq" id="WP_189213671.1">
    <property type="nucleotide sequence ID" value="NZ_BMRB01000007.1"/>
</dbReference>
<dbReference type="AlphaFoldDB" id="A0A918GS51"/>
<sequence>MIRRAVAASVLVLLAGCGVAPSEVMGGGRAPTGVAPGVVLYYLDARGDLVPHLVPTGRLGGITAALELLLRGGGAPQDGLRSDLRPVESLGPQVTVSGTVTSVAVPLARHEVGERGIEQIVCTALGVNRQSGGPADMTVALTFTDGSGTGPLGCPLPA</sequence>
<comment type="caution">
    <text evidence="2">The sequence shown here is derived from an EMBL/GenBank/DDBJ whole genome shotgun (WGS) entry which is preliminary data.</text>
</comment>
<proteinExistence type="predicted"/>
<feature type="signal peptide" evidence="1">
    <location>
        <begin position="1"/>
        <end position="22"/>
    </location>
</feature>
<dbReference type="PROSITE" id="PS51257">
    <property type="entry name" value="PROKAR_LIPOPROTEIN"/>
    <property type="match status" value="1"/>
</dbReference>
<accession>A0A918GS51</accession>
<keyword evidence="1" id="KW-0732">Signal</keyword>
<protein>
    <recommendedName>
        <fullName evidence="4">GerMN domain-containing protein</fullName>
    </recommendedName>
</protein>
<keyword evidence="3" id="KW-1185">Reference proteome</keyword>
<name>A0A918GS51_9PSEU</name>
<evidence type="ECO:0008006" key="4">
    <source>
        <dbReference type="Google" id="ProtNLM"/>
    </source>
</evidence>
<feature type="chain" id="PRO_5036874156" description="GerMN domain-containing protein" evidence="1">
    <location>
        <begin position="23"/>
        <end position="158"/>
    </location>
</feature>
<evidence type="ECO:0000313" key="3">
    <source>
        <dbReference type="Proteomes" id="UP000660680"/>
    </source>
</evidence>
<dbReference type="EMBL" id="BMRB01000007">
    <property type="protein sequence ID" value="GGS54230.1"/>
    <property type="molecule type" value="Genomic_DNA"/>
</dbReference>
<dbReference type="Proteomes" id="UP000660680">
    <property type="component" value="Unassembled WGS sequence"/>
</dbReference>